<evidence type="ECO:0000256" key="1">
    <source>
        <dbReference type="ARBA" id="ARBA00008675"/>
    </source>
</evidence>
<dbReference type="Gene3D" id="1.10.1780.10">
    <property type="entry name" value="Clp, N-terminal domain"/>
    <property type="match status" value="1"/>
</dbReference>
<dbReference type="InterPro" id="IPR058680">
    <property type="entry name" value="NBD_SMAX1-like"/>
</dbReference>
<dbReference type="PROSITE" id="PS51903">
    <property type="entry name" value="CLP_R"/>
    <property type="match status" value="1"/>
</dbReference>
<dbReference type="InterPro" id="IPR036628">
    <property type="entry name" value="Clp_N_dom_sf"/>
</dbReference>
<comment type="caution">
    <text evidence="6">The sequence shown here is derived from an EMBL/GenBank/DDBJ whole genome shotgun (WGS) entry which is preliminary data.</text>
</comment>
<feature type="compositionally biased region" description="Low complexity" evidence="4">
    <location>
        <begin position="168"/>
        <end position="185"/>
    </location>
</feature>
<feature type="region of interest" description="Disordered" evidence="4">
    <location>
        <begin position="159"/>
        <end position="185"/>
    </location>
</feature>
<keyword evidence="7" id="KW-1185">Reference proteome</keyword>
<gene>
    <name evidence="6" type="primary">ga30058</name>
    <name evidence="6" type="ORF">PR202_ga30058</name>
</gene>
<keyword evidence="2 3" id="KW-0677">Repeat</keyword>
<comment type="similarity">
    <text evidence="1">Belongs to the ClpA/ClpB family.</text>
</comment>
<evidence type="ECO:0000259" key="5">
    <source>
        <dbReference type="PROSITE" id="PS51903"/>
    </source>
</evidence>
<evidence type="ECO:0000256" key="3">
    <source>
        <dbReference type="PROSITE-ProRule" id="PRU01251"/>
    </source>
</evidence>
<dbReference type="PANTHER" id="PTHR43572:SF3">
    <property type="entry name" value="PROTEIN SMAX1-LIKE 5"/>
    <property type="match status" value="1"/>
</dbReference>
<name>A0AAV5DNP1_ELECO</name>
<feature type="compositionally biased region" description="Basic and acidic residues" evidence="4">
    <location>
        <begin position="935"/>
        <end position="944"/>
    </location>
</feature>
<feature type="compositionally biased region" description="Pro residues" evidence="4">
    <location>
        <begin position="233"/>
        <end position="251"/>
    </location>
</feature>
<dbReference type="Pfam" id="PF23569">
    <property type="entry name" value="NBD_SMAX1"/>
    <property type="match status" value="1"/>
</dbReference>
<dbReference type="EMBL" id="BQKI01000020">
    <property type="protein sequence ID" value="GJN11831.1"/>
    <property type="molecule type" value="Genomic_DNA"/>
</dbReference>
<feature type="region of interest" description="Disordered" evidence="4">
    <location>
        <begin position="873"/>
        <end position="944"/>
    </location>
</feature>
<evidence type="ECO:0000313" key="7">
    <source>
        <dbReference type="Proteomes" id="UP001054889"/>
    </source>
</evidence>
<dbReference type="Proteomes" id="UP001054889">
    <property type="component" value="Unassembled WGS sequence"/>
</dbReference>
<feature type="compositionally biased region" description="Acidic residues" evidence="4">
    <location>
        <begin position="915"/>
        <end position="931"/>
    </location>
</feature>
<feature type="region of interest" description="Disordered" evidence="4">
    <location>
        <begin position="112"/>
        <end position="133"/>
    </location>
</feature>
<dbReference type="InterPro" id="IPR004176">
    <property type="entry name" value="Clp_R_N"/>
</dbReference>
<dbReference type="PANTHER" id="PTHR43572">
    <property type="entry name" value="CHAPERONE PROTEIN CLPD, CHLOROPLASTIC"/>
    <property type="match status" value="1"/>
</dbReference>
<reference evidence="6" key="1">
    <citation type="journal article" date="2018" name="DNA Res.">
        <title>Multiple hybrid de novo genome assembly of finger millet, an orphan allotetraploid crop.</title>
        <authorList>
            <person name="Hatakeyama M."/>
            <person name="Aluri S."/>
            <person name="Balachadran M.T."/>
            <person name="Sivarajan S.R."/>
            <person name="Patrignani A."/>
            <person name="Gruter S."/>
            <person name="Poveda L."/>
            <person name="Shimizu-Inatsugi R."/>
            <person name="Baeten J."/>
            <person name="Francoijs K.J."/>
            <person name="Nataraja K.N."/>
            <person name="Reddy Y.A.N."/>
            <person name="Phadnis S."/>
            <person name="Ravikumar R.L."/>
            <person name="Schlapbach R."/>
            <person name="Sreeman S.M."/>
            <person name="Shimizu K.K."/>
        </authorList>
    </citation>
    <scope>NUCLEOTIDE SEQUENCE</scope>
</reference>
<evidence type="ECO:0000256" key="4">
    <source>
        <dbReference type="SAM" id="MobiDB-lite"/>
    </source>
</evidence>
<feature type="region of interest" description="Disordered" evidence="4">
    <location>
        <begin position="218"/>
        <end position="262"/>
    </location>
</feature>
<dbReference type="SUPFAM" id="SSF81923">
    <property type="entry name" value="Double Clp-N motif"/>
    <property type="match status" value="1"/>
</dbReference>
<reference evidence="6" key="2">
    <citation type="submission" date="2021-12" db="EMBL/GenBank/DDBJ databases">
        <title>Resequencing data analysis of finger millet.</title>
        <authorList>
            <person name="Hatakeyama M."/>
            <person name="Aluri S."/>
            <person name="Balachadran M.T."/>
            <person name="Sivarajan S.R."/>
            <person name="Poveda L."/>
            <person name="Shimizu-Inatsugi R."/>
            <person name="Schlapbach R."/>
            <person name="Sreeman S.M."/>
            <person name="Shimizu K.K."/>
        </authorList>
    </citation>
    <scope>NUCLEOTIDE SEQUENCE</scope>
</reference>
<organism evidence="6 7">
    <name type="scientific">Eleusine coracana subsp. coracana</name>
    <dbReference type="NCBI Taxonomy" id="191504"/>
    <lineage>
        <taxon>Eukaryota</taxon>
        <taxon>Viridiplantae</taxon>
        <taxon>Streptophyta</taxon>
        <taxon>Embryophyta</taxon>
        <taxon>Tracheophyta</taxon>
        <taxon>Spermatophyta</taxon>
        <taxon>Magnoliopsida</taxon>
        <taxon>Liliopsida</taxon>
        <taxon>Poales</taxon>
        <taxon>Poaceae</taxon>
        <taxon>PACMAD clade</taxon>
        <taxon>Chloridoideae</taxon>
        <taxon>Cynodonteae</taxon>
        <taxon>Eleusininae</taxon>
        <taxon>Eleusine</taxon>
    </lineage>
</organism>
<protein>
    <recommendedName>
        <fullName evidence="5">Clp R domain-containing protein</fullName>
    </recommendedName>
</protein>
<proteinExistence type="inferred from homology"/>
<accession>A0AAV5DNP1</accession>
<evidence type="ECO:0000313" key="6">
    <source>
        <dbReference type="EMBL" id="GJN11831.1"/>
    </source>
</evidence>
<dbReference type="AlphaFoldDB" id="A0AAV5DNP1"/>
<sequence length="1066" mass="113479">MRAGAYTIHQSLTAEAAAVLKLALGLARRRGHAQVTPLHVAFALLTSGGGGPTAQPTGLGGAFASSSSYGLLKRACLRSHPGGAAAAAAHHPLQCRALELCFNVALNRLPTSMSQSQSHSPPPPMMGGSSFASSLMIQPSPTLSNALVAALKRAQANQRRGCVELHHTPPSATSSSTQQQQSQQQPPLLAIKVELDQLVISILDDPSVSRVMREAGFSSSQVKTNLEEESALMPPPHSSSSTSPPPPPSTIPPHFFHDHPSINNGGFGFGPWPAPAQFLAAKSSPCKVVDDDVRAVLDVMVRRQSNPVVVGDSASMAEAVADELLRRLERGGDDVPEALAGAHLLRLQLSYVHVRLMTRADVDARAAELRRGLDAAQLRHHHRGAGGGLVVFVGDLRWAIHDDDPAHHDAPAAYSPVDHMVAELGRLVDDLRASRGRAWLVATASYQTYMRWQQRRRRRPTEAAWALQAVLVPTGGGTGLALNNLHHQHQQRATAAAGAQPAMWTMQHQPGQRSPFTTAPNVFGAERDGQQEAEKLVLCAECSKNYEREASLVKAETADAEGPRAGLPAWLVPDRTAPPVDQAQHKDKYLVELKRKWSRLCRKLHLCVDPPCSASPSPRAWWSGPCVPPPSRPTMAGLLGLDGLMMAGHGKSSRTSEWPAWCGGLASLREPDVGTALALGNLQPLSDTASSDGGRAPGCDDGSVRELERRLRRNIPWQPAAVAAEIAEAVIAGEGGNEEKGNADHAVWLYVKGSDHAAVRRAAAVIAEAADRVVICVDAGRFGSAEELCADVASKVGGGWKKLVLMFGDVERAAEDVVECLVATSRSGCLKDRSPGGHELDLGGSVIILTTAKLATGGADDDVISLRLWSEEDGGDRKRRPDAEPSSPTAERKKRPRHDLDTTSLDLNVDLCAATDDDSNTDEEDEEEEAVPSEITHEGSSVDDHLPRSLLGSVAAVVNLDDNGRAIRDHLRARLAGALAAGEHQHHQPKAAARVEDEAVEALTVASGHFLEDTMERWAAEVLQPAVAATVSRNGGKGNVLVLGVGPPRQINGFKGSVLPSRVHVE</sequence>
<evidence type="ECO:0000256" key="2">
    <source>
        <dbReference type="ARBA" id="ARBA00022737"/>
    </source>
</evidence>
<feature type="region of interest" description="Disordered" evidence="4">
    <location>
        <begin position="684"/>
        <end position="703"/>
    </location>
</feature>
<feature type="domain" description="Clp R" evidence="5">
    <location>
        <begin position="8"/>
        <end position="232"/>
    </location>
</feature>
<dbReference type="InterPro" id="IPR051650">
    <property type="entry name" value="SL_signaling_regulator"/>
</dbReference>